<keyword evidence="4 5" id="KW-0456">Lyase</keyword>
<dbReference type="GO" id="GO:0008836">
    <property type="term" value="F:diaminopimelate decarboxylase activity"/>
    <property type="evidence" value="ECO:0007669"/>
    <property type="project" value="UniProtKB-UniRule"/>
</dbReference>
<reference evidence="10" key="2">
    <citation type="submission" date="2020-09" db="EMBL/GenBank/DDBJ databases">
        <authorList>
            <person name="Sun Q."/>
            <person name="Kim S."/>
        </authorList>
    </citation>
    <scope>NUCLEOTIDE SEQUENCE</scope>
    <source>
        <strain evidence="10">KCTC 42651</strain>
    </source>
</reference>
<dbReference type="EC" id="4.1.1.20" evidence="5 6"/>
<evidence type="ECO:0000313" key="11">
    <source>
        <dbReference type="Proteomes" id="UP000630353"/>
    </source>
</evidence>
<dbReference type="GO" id="GO:0009089">
    <property type="term" value="P:lysine biosynthetic process via diaminopimelate"/>
    <property type="evidence" value="ECO:0007669"/>
    <property type="project" value="UniProtKB-UniRule"/>
</dbReference>
<dbReference type="InterPro" id="IPR000183">
    <property type="entry name" value="Orn/DAP/Arg_de-COase"/>
</dbReference>
<dbReference type="InterPro" id="IPR022653">
    <property type="entry name" value="De-COase2_pyr-phos_BS"/>
</dbReference>
<dbReference type="InterPro" id="IPR009006">
    <property type="entry name" value="Ala_racemase/Decarboxylase_C"/>
</dbReference>
<dbReference type="PRINTS" id="PR01181">
    <property type="entry name" value="DAPDCRBXLASE"/>
</dbReference>
<evidence type="ECO:0000256" key="7">
    <source>
        <dbReference type="PIRSR" id="PIRSR600183-50"/>
    </source>
</evidence>
<gene>
    <name evidence="5 10" type="primary">lysA</name>
    <name evidence="10" type="ORF">GCM10017083_05840</name>
</gene>
<dbReference type="CDD" id="cd06828">
    <property type="entry name" value="PLPDE_III_DapDC"/>
    <property type="match status" value="1"/>
</dbReference>
<dbReference type="SUPFAM" id="SSF50621">
    <property type="entry name" value="Alanine racemase C-terminal domain-like"/>
    <property type="match status" value="1"/>
</dbReference>
<feature type="binding site" evidence="5">
    <location>
        <position position="312"/>
    </location>
    <ligand>
        <name>substrate</name>
    </ligand>
</feature>
<dbReference type="PRINTS" id="PR01179">
    <property type="entry name" value="ODADCRBXLASE"/>
</dbReference>
<feature type="binding site" evidence="5">
    <location>
        <position position="344"/>
    </location>
    <ligand>
        <name>substrate</name>
    </ligand>
</feature>
<evidence type="ECO:0000256" key="3">
    <source>
        <dbReference type="ARBA" id="ARBA00022898"/>
    </source>
</evidence>
<dbReference type="NCBIfam" id="TIGR01048">
    <property type="entry name" value="lysA"/>
    <property type="match status" value="1"/>
</dbReference>
<dbReference type="Gene3D" id="3.20.20.10">
    <property type="entry name" value="Alanine racemase"/>
    <property type="match status" value="1"/>
</dbReference>
<dbReference type="FunFam" id="3.20.20.10:FF:000003">
    <property type="entry name" value="Diaminopimelate decarboxylase"/>
    <property type="match status" value="1"/>
</dbReference>
<comment type="function">
    <text evidence="5">Specifically catalyzes the decarboxylation of meso-diaminopimelate (meso-DAP) to L-lysine.</text>
</comment>
<dbReference type="Gene3D" id="2.40.37.10">
    <property type="entry name" value="Lyase, Ornithine Decarboxylase, Chain A, domain 1"/>
    <property type="match status" value="1"/>
</dbReference>
<comment type="caution">
    <text evidence="10">The sequence shown here is derived from an EMBL/GenBank/DDBJ whole genome shotgun (WGS) entry which is preliminary data.</text>
</comment>
<dbReference type="HAMAP" id="MF_02120">
    <property type="entry name" value="LysA"/>
    <property type="match status" value="1"/>
</dbReference>
<name>A0A918XNL8_9PROT</name>
<dbReference type="GO" id="GO:0030170">
    <property type="term" value="F:pyridoxal phosphate binding"/>
    <property type="evidence" value="ECO:0007669"/>
    <property type="project" value="UniProtKB-UniRule"/>
</dbReference>
<evidence type="ECO:0000256" key="1">
    <source>
        <dbReference type="ARBA" id="ARBA00001933"/>
    </source>
</evidence>
<dbReference type="Proteomes" id="UP000630353">
    <property type="component" value="Unassembled WGS sequence"/>
</dbReference>
<evidence type="ECO:0000256" key="8">
    <source>
        <dbReference type="RuleBase" id="RU003738"/>
    </source>
</evidence>
<dbReference type="EMBL" id="BMZS01000001">
    <property type="protein sequence ID" value="GHD41421.1"/>
    <property type="molecule type" value="Genomic_DNA"/>
</dbReference>
<keyword evidence="5 8" id="KW-0457">Lysine biosynthesis</keyword>
<comment type="similarity">
    <text evidence="5">Belongs to the Orn/Lys/Arg decarboxylase class-II family. LysA subfamily.</text>
</comment>
<accession>A0A918XNL8</accession>
<dbReference type="InterPro" id="IPR022644">
    <property type="entry name" value="De-COase2_N"/>
</dbReference>
<evidence type="ECO:0000256" key="2">
    <source>
        <dbReference type="ARBA" id="ARBA00022793"/>
    </source>
</evidence>
<feature type="binding site" evidence="5">
    <location>
        <position position="276"/>
    </location>
    <ligand>
        <name>substrate</name>
    </ligand>
</feature>
<dbReference type="SUPFAM" id="SSF51419">
    <property type="entry name" value="PLP-binding barrel"/>
    <property type="match status" value="1"/>
</dbReference>
<feature type="active site" description="Proton donor" evidence="7">
    <location>
        <position position="343"/>
    </location>
</feature>
<feature type="binding site" evidence="5">
    <location>
        <position position="239"/>
    </location>
    <ligand>
        <name>pyridoxal 5'-phosphate</name>
        <dbReference type="ChEBI" id="CHEBI:597326"/>
    </ligand>
</feature>
<keyword evidence="11" id="KW-1185">Reference proteome</keyword>
<evidence type="ECO:0000256" key="5">
    <source>
        <dbReference type="HAMAP-Rule" id="MF_02120"/>
    </source>
</evidence>
<feature type="binding site" evidence="5">
    <location>
        <position position="372"/>
    </location>
    <ligand>
        <name>substrate</name>
    </ligand>
</feature>
<dbReference type="PANTHER" id="PTHR43727">
    <property type="entry name" value="DIAMINOPIMELATE DECARBOXYLASE"/>
    <property type="match status" value="1"/>
</dbReference>
<feature type="binding site" evidence="5">
    <location>
        <position position="316"/>
    </location>
    <ligand>
        <name>substrate</name>
    </ligand>
</feature>
<dbReference type="PROSITE" id="PS00878">
    <property type="entry name" value="ODR_DC_2_1"/>
    <property type="match status" value="1"/>
</dbReference>
<keyword evidence="2 5" id="KW-0210">Decarboxylase</keyword>
<comment type="cofactor">
    <cofactor evidence="1 5 7 8">
        <name>pyridoxal 5'-phosphate</name>
        <dbReference type="ChEBI" id="CHEBI:597326"/>
    </cofactor>
</comment>
<feature type="binding site" evidence="5">
    <location>
        <begin position="273"/>
        <end position="276"/>
    </location>
    <ligand>
        <name>pyridoxal 5'-phosphate</name>
        <dbReference type="ChEBI" id="CHEBI:597326"/>
    </ligand>
</feature>
<evidence type="ECO:0000259" key="9">
    <source>
        <dbReference type="Pfam" id="PF02784"/>
    </source>
</evidence>
<feature type="modified residue" description="N6-(pyridoxal phosphate)lysine" evidence="5 7">
    <location>
        <position position="60"/>
    </location>
</feature>
<comment type="pathway">
    <text evidence="5 8">Amino-acid biosynthesis; L-lysine biosynthesis via DAP pathway; L-lysine from DL-2,6-diaminopimelate: step 1/1.</text>
</comment>
<organism evidence="10 11">
    <name type="scientific">Thalassobaculum fulvum</name>
    <dbReference type="NCBI Taxonomy" id="1633335"/>
    <lineage>
        <taxon>Bacteria</taxon>
        <taxon>Pseudomonadati</taxon>
        <taxon>Pseudomonadota</taxon>
        <taxon>Alphaproteobacteria</taxon>
        <taxon>Rhodospirillales</taxon>
        <taxon>Thalassobaculaceae</taxon>
        <taxon>Thalassobaculum</taxon>
    </lineage>
</organism>
<dbReference type="InterPro" id="IPR002986">
    <property type="entry name" value="DAP_deCOOHase_LysA"/>
</dbReference>
<protein>
    <recommendedName>
        <fullName evidence="5 6">Diaminopimelate decarboxylase</fullName>
        <shortName evidence="5">DAP decarboxylase</shortName>
        <shortName evidence="5">DAPDC</shortName>
        <ecNumber evidence="5 6">4.1.1.20</ecNumber>
    </recommendedName>
</protein>
<comment type="catalytic activity">
    <reaction evidence="5 8">
        <text>meso-2,6-diaminopimelate + H(+) = L-lysine + CO2</text>
        <dbReference type="Rhea" id="RHEA:15101"/>
        <dbReference type="ChEBI" id="CHEBI:15378"/>
        <dbReference type="ChEBI" id="CHEBI:16526"/>
        <dbReference type="ChEBI" id="CHEBI:32551"/>
        <dbReference type="ChEBI" id="CHEBI:57791"/>
        <dbReference type="EC" id="4.1.1.20"/>
    </reaction>
</comment>
<dbReference type="RefSeq" id="WP_189987395.1">
    <property type="nucleotide sequence ID" value="NZ_BMZS01000001.1"/>
</dbReference>
<feature type="binding site" evidence="5">
    <location>
        <position position="372"/>
    </location>
    <ligand>
        <name>pyridoxal 5'-phosphate</name>
        <dbReference type="ChEBI" id="CHEBI:597326"/>
    </ligand>
</feature>
<evidence type="ECO:0000256" key="6">
    <source>
        <dbReference type="NCBIfam" id="TIGR01048"/>
    </source>
</evidence>
<sequence length="420" mass="44371">MQGFEIRDGALAVENVPLTTIAEQVGTPVFVYSAGAIRARYRALSDALAPVGAAIHYAVKANSNQAVISLLREMGAGADVVSGGELARALAAGVPADRIVFAGVGKTREEMAAALDAGIHLFNIESEPELEMLAEVARSKGATARVGLRVNPDVDAKTHAKITTGKAENKFGVPIERAPVFFARAAELDGVEAVALSAHIGSQLLDLEPYRQTYVRLREMALALRAEGYGLTQLDLGGGLGIGYHGQEGPDPQALAAIIREELGDLGLELAVEPGRWLVGAAGVLLARVILVKQGVTKRHVVVDAAMNDLIRPTLYDGYHRIQPVTGCDRPDAGPADVVGPICESGDYLAKDRPLPAVEAGELLAVRDAGAYGAVMSSTYNARPLAPEVLVDGDRWAVIRPRQPVEALIGLDRVPDWIGR</sequence>
<keyword evidence="5" id="KW-0028">Amino-acid biosynthesis</keyword>
<reference evidence="10" key="1">
    <citation type="journal article" date="2014" name="Int. J. Syst. Evol. Microbiol.">
        <title>Complete genome sequence of Corynebacterium casei LMG S-19264T (=DSM 44701T), isolated from a smear-ripened cheese.</title>
        <authorList>
            <consortium name="US DOE Joint Genome Institute (JGI-PGF)"/>
            <person name="Walter F."/>
            <person name="Albersmeier A."/>
            <person name="Kalinowski J."/>
            <person name="Ruckert C."/>
        </authorList>
    </citation>
    <scope>NUCLEOTIDE SEQUENCE</scope>
    <source>
        <strain evidence="10">KCTC 42651</strain>
    </source>
</reference>
<dbReference type="Pfam" id="PF02784">
    <property type="entry name" value="Orn_Arg_deC_N"/>
    <property type="match status" value="1"/>
</dbReference>
<dbReference type="AlphaFoldDB" id="A0A918XNL8"/>
<feature type="domain" description="Orn/DAP/Arg decarboxylase 2 N-terminal" evidence="9">
    <location>
        <begin position="36"/>
        <end position="279"/>
    </location>
</feature>
<keyword evidence="3 5" id="KW-0663">Pyridoxal phosphate</keyword>
<evidence type="ECO:0000313" key="10">
    <source>
        <dbReference type="EMBL" id="GHD41421.1"/>
    </source>
</evidence>
<evidence type="ECO:0000256" key="4">
    <source>
        <dbReference type="ARBA" id="ARBA00023239"/>
    </source>
</evidence>
<comment type="subunit">
    <text evidence="5">Homodimer.</text>
</comment>
<dbReference type="PANTHER" id="PTHR43727:SF2">
    <property type="entry name" value="GROUP IV DECARBOXYLASE"/>
    <property type="match status" value="1"/>
</dbReference>
<proteinExistence type="inferred from homology"/>
<dbReference type="InterPro" id="IPR029066">
    <property type="entry name" value="PLP-binding_barrel"/>
</dbReference>